<keyword evidence="5" id="KW-1185">Reference proteome</keyword>
<name>A0A5C5V894_9BACT</name>
<comment type="caution">
    <text evidence="4">The sequence shown here is derived from an EMBL/GenBank/DDBJ whole genome shotgun (WGS) entry which is preliminary data.</text>
</comment>
<evidence type="ECO:0000256" key="1">
    <source>
        <dbReference type="ARBA" id="ARBA00011738"/>
    </source>
</evidence>
<dbReference type="OrthoDB" id="9808130at2"/>
<feature type="signal peptide" evidence="2">
    <location>
        <begin position="1"/>
        <end position="26"/>
    </location>
</feature>
<accession>A0A5C5V894</accession>
<evidence type="ECO:0000256" key="2">
    <source>
        <dbReference type="SAM" id="SignalP"/>
    </source>
</evidence>
<protein>
    <submittedName>
        <fullName evidence="4">Stress responsive A/B Barrel Domain protein</fullName>
    </submittedName>
</protein>
<dbReference type="Proteomes" id="UP000318878">
    <property type="component" value="Unassembled WGS sequence"/>
</dbReference>
<reference evidence="4 5" key="1">
    <citation type="submission" date="2019-02" db="EMBL/GenBank/DDBJ databases">
        <title>Deep-cultivation of Planctomycetes and their phenomic and genomic characterization uncovers novel biology.</title>
        <authorList>
            <person name="Wiegand S."/>
            <person name="Jogler M."/>
            <person name="Boedeker C."/>
            <person name="Pinto D."/>
            <person name="Vollmers J."/>
            <person name="Rivas-Marin E."/>
            <person name="Kohn T."/>
            <person name="Peeters S.H."/>
            <person name="Heuer A."/>
            <person name="Rast P."/>
            <person name="Oberbeckmann S."/>
            <person name="Bunk B."/>
            <person name="Jeske O."/>
            <person name="Meyerdierks A."/>
            <person name="Storesund J.E."/>
            <person name="Kallscheuer N."/>
            <person name="Luecker S."/>
            <person name="Lage O.M."/>
            <person name="Pohl T."/>
            <person name="Merkel B.J."/>
            <person name="Hornburger P."/>
            <person name="Mueller R.-W."/>
            <person name="Bruemmer F."/>
            <person name="Labrenz M."/>
            <person name="Spormann A.M."/>
            <person name="Op Den Camp H."/>
            <person name="Overmann J."/>
            <person name="Amann R."/>
            <person name="Jetten M.S.M."/>
            <person name="Mascher T."/>
            <person name="Medema M.H."/>
            <person name="Devos D.P."/>
            <person name="Kaster A.-K."/>
            <person name="Ovreas L."/>
            <person name="Rohde M."/>
            <person name="Galperin M.Y."/>
            <person name="Jogler C."/>
        </authorList>
    </citation>
    <scope>NUCLEOTIDE SEQUENCE [LARGE SCALE GENOMIC DNA]</scope>
    <source>
        <strain evidence="4 5">Enr8</strain>
    </source>
</reference>
<dbReference type="EMBL" id="SJPF01000002">
    <property type="protein sequence ID" value="TWT34786.1"/>
    <property type="molecule type" value="Genomic_DNA"/>
</dbReference>
<dbReference type="SUPFAM" id="SSF54909">
    <property type="entry name" value="Dimeric alpha+beta barrel"/>
    <property type="match status" value="1"/>
</dbReference>
<dbReference type="AlphaFoldDB" id="A0A5C5V894"/>
<dbReference type="InterPro" id="IPR011008">
    <property type="entry name" value="Dimeric_a/b-barrel"/>
</dbReference>
<comment type="subunit">
    <text evidence="1">Homodimer.</text>
</comment>
<evidence type="ECO:0000313" key="5">
    <source>
        <dbReference type="Proteomes" id="UP000318878"/>
    </source>
</evidence>
<dbReference type="InterPro" id="IPR013097">
    <property type="entry name" value="Dabb"/>
</dbReference>
<dbReference type="PANTHER" id="PTHR33178">
    <property type="match status" value="1"/>
</dbReference>
<sequence length="134" mass="15116" precursor="true">MKRALCLSVFALLALVVVAMNTPSYADDAAQPEKLLRHVVCFKFKEDAKPADKQAVEKAFAALPSKIEQIADFEWGTNNSPEMLAQGYTHCFLVTFKSEADREAYLPHPAHKEFVELLMPHLDEAFVIDYWASK</sequence>
<feature type="chain" id="PRO_5022915514" evidence="2">
    <location>
        <begin position="27"/>
        <end position="134"/>
    </location>
</feature>
<dbReference type="PANTHER" id="PTHR33178:SF10">
    <property type="entry name" value="STRESS-RESPONSE A_B BARREL DOMAIN-CONTAINING PROTEIN"/>
    <property type="match status" value="1"/>
</dbReference>
<keyword evidence="2" id="KW-0732">Signal</keyword>
<feature type="domain" description="Stress-response A/B barrel" evidence="3">
    <location>
        <begin position="36"/>
        <end position="130"/>
    </location>
</feature>
<dbReference type="Gene3D" id="3.30.70.100">
    <property type="match status" value="1"/>
</dbReference>
<dbReference type="InterPro" id="IPR044662">
    <property type="entry name" value="HS1/DABB1-like"/>
</dbReference>
<dbReference type="PROSITE" id="PS51502">
    <property type="entry name" value="S_R_A_B_BARREL"/>
    <property type="match status" value="1"/>
</dbReference>
<evidence type="ECO:0000313" key="4">
    <source>
        <dbReference type="EMBL" id="TWT34786.1"/>
    </source>
</evidence>
<organism evidence="4 5">
    <name type="scientific">Blastopirellula retiformator</name>
    <dbReference type="NCBI Taxonomy" id="2527970"/>
    <lineage>
        <taxon>Bacteria</taxon>
        <taxon>Pseudomonadati</taxon>
        <taxon>Planctomycetota</taxon>
        <taxon>Planctomycetia</taxon>
        <taxon>Pirellulales</taxon>
        <taxon>Pirellulaceae</taxon>
        <taxon>Blastopirellula</taxon>
    </lineage>
</organism>
<gene>
    <name evidence="4" type="ORF">Enr8_22000</name>
</gene>
<dbReference type="SMART" id="SM00886">
    <property type="entry name" value="Dabb"/>
    <property type="match status" value="1"/>
</dbReference>
<evidence type="ECO:0000259" key="3">
    <source>
        <dbReference type="PROSITE" id="PS51502"/>
    </source>
</evidence>
<dbReference type="Pfam" id="PF07876">
    <property type="entry name" value="Dabb"/>
    <property type="match status" value="1"/>
</dbReference>
<proteinExistence type="predicted"/>